<comment type="similarity">
    <text evidence="1 6">Belongs to the protein prenyltransferase subunit alpha family.</text>
</comment>
<keyword evidence="4" id="KW-0677">Repeat</keyword>
<dbReference type="EC" id="2.5.1.60" evidence="6"/>
<evidence type="ECO:0000256" key="3">
    <source>
        <dbReference type="ARBA" id="ARBA00022679"/>
    </source>
</evidence>
<dbReference type="AlphaFoldDB" id="A0A0G2FEN3"/>
<evidence type="ECO:0000256" key="1">
    <source>
        <dbReference type="ARBA" id="ARBA00006734"/>
    </source>
</evidence>
<evidence type="ECO:0000313" key="8">
    <source>
        <dbReference type="Proteomes" id="UP000034680"/>
    </source>
</evidence>
<organism evidence="7 8">
    <name type="scientific">Diaporthe ampelina</name>
    <dbReference type="NCBI Taxonomy" id="1214573"/>
    <lineage>
        <taxon>Eukaryota</taxon>
        <taxon>Fungi</taxon>
        <taxon>Dikarya</taxon>
        <taxon>Ascomycota</taxon>
        <taxon>Pezizomycotina</taxon>
        <taxon>Sordariomycetes</taxon>
        <taxon>Sordariomycetidae</taxon>
        <taxon>Diaporthales</taxon>
        <taxon>Diaporthaceae</taxon>
        <taxon>Diaporthe</taxon>
    </lineage>
</organism>
<reference evidence="7 8" key="1">
    <citation type="submission" date="2015-05" db="EMBL/GenBank/DDBJ databases">
        <title>Distinctive expansion of gene families associated with plant cell wall degradation and secondary metabolism in the genomes of grapevine trunk pathogens.</title>
        <authorList>
            <person name="Lawrence D.P."/>
            <person name="Travadon R."/>
            <person name="Rolshausen P.E."/>
            <person name="Baumgartner K."/>
        </authorList>
    </citation>
    <scope>NUCLEOTIDE SEQUENCE [LARGE SCALE GENOMIC DNA]</scope>
    <source>
        <strain evidence="7">DA912</strain>
    </source>
</reference>
<dbReference type="PANTHER" id="PTHR11129:SF2">
    <property type="entry name" value="GERANYLGERANYL TRANSFERASE TYPE-2 SUBUNIT ALPHA"/>
    <property type="match status" value="1"/>
</dbReference>
<protein>
    <recommendedName>
        <fullName evidence="6">Geranylgeranyl transferase type-2 subunit alpha</fullName>
        <ecNumber evidence="6">2.5.1.60</ecNumber>
    </recommendedName>
    <alternativeName>
        <fullName evidence="6">Geranylgeranyl transferase type II subunit alpha</fullName>
    </alternativeName>
</protein>
<comment type="function">
    <text evidence="6">Catalyzes the transfer of a geranyl-geranyl moiety from geranyl-geranyl pyrophosphate to cysteines occuring in specific C-terminal amino acid sequences.</text>
</comment>
<dbReference type="GO" id="GO:0005968">
    <property type="term" value="C:Rab-protein geranylgeranyltransferase complex"/>
    <property type="evidence" value="ECO:0007669"/>
    <property type="project" value="TreeGrafter"/>
</dbReference>
<sequence length="362" mass="43053">MASHGVTRTNRSRTEEQKLQELDKIAKYRDLEGQVRSQVADANFTPELLKLTSRLLRLNPEYYTIWNVRRRCVAEFFSDRHYHNMFRRILLLFLDHDPAKPRVPDNWEEWAREEARENDLDSLRAELGFTVPLLMEFPKCYWIWNYRSWLLQQAIDRLDPAVARRIWEEELGLDTKMLSKDRRNFHAWGYRRNVVSHLESATLNGKSMAESEFEFTTKMIRVDLSNFSAWHNRKLVLIKEGLNVGPEDQSLWYYHQFLMLDLIEHALRPTITAGFTVEERVDYITADIVDIKDLLEDYDDCKLIYEALIECTLALSTLEKRKPSEGEVLDLETWLSKLQELDPMRRGCWDDMRRQLGLIAQY</sequence>
<dbReference type="GO" id="GO:0097354">
    <property type="term" value="P:prenylation"/>
    <property type="evidence" value="ECO:0007669"/>
    <property type="project" value="UniProtKB-UniRule"/>
</dbReference>
<dbReference type="InterPro" id="IPR002088">
    <property type="entry name" value="Prenyl_trans_a"/>
</dbReference>
<evidence type="ECO:0000256" key="2">
    <source>
        <dbReference type="ARBA" id="ARBA00022602"/>
    </source>
</evidence>
<keyword evidence="2 6" id="KW-0637">Prenyltransferase</keyword>
<dbReference type="STRING" id="1214573.A0A0G2FEN3"/>
<comment type="catalytic activity">
    <reaction evidence="5 6">
        <text>geranylgeranyl diphosphate + L-cysteinyl-[protein] = S-geranylgeranyl-L-cysteinyl-[protein] + diphosphate</text>
        <dbReference type="Rhea" id="RHEA:21240"/>
        <dbReference type="Rhea" id="RHEA-COMP:10131"/>
        <dbReference type="Rhea" id="RHEA-COMP:11537"/>
        <dbReference type="ChEBI" id="CHEBI:29950"/>
        <dbReference type="ChEBI" id="CHEBI:33019"/>
        <dbReference type="ChEBI" id="CHEBI:57533"/>
        <dbReference type="ChEBI" id="CHEBI:86021"/>
        <dbReference type="EC" id="2.5.1.60"/>
    </reaction>
</comment>
<proteinExistence type="inferred from homology"/>
<dbReference type="PROSITE" id="PS51147">
    <property type="entry name" value="PFTA"/>
    <property type="match status" value="3"/>
</dbReference>
<evidence type="ECO:0000256" key="5">
    <source>
        <dbReference type="ARBA" id="ARBA00047658"/>
    </source>
</evidence>
<dbReference type="SUPFAM" id="SSF48439">
    <property type="entry name" value="Protein prenylyltransferase"/>
    <property type="match status" value="1"/>
</dbReference>
<keyword evidence="8" id="KW-1185">Reference proteome</keyword>
<evidence type="ECO:0000256" key="4">
    <source>
        <dbReference type="ARBA" id="ARBA00022737"/>
    </source>
</evidence>
<dbReference type="OrthoDB" id="1658at2759"/>
<name>A0A0G2FEN3_9PEZI</name>
<accession>A0A0G2FEN3</accession>
<gene>
    <name evidence="7" type="ORF">UCDDA912_g07417</name>
</gene>
<dbReference type="Pfam" id="PF01239">
    <property type="entry name" value="PPTA"/>
    <property type="match status" value="4"/>
</dbReference>
<dbReference type="Proteomes" id="UP000034680">
    <property type="component" value="Unassembled WGS sequence"/>
</dbReference>
<evidence type="ECO:0000256" key="6">
    <source>
        <dbReference type="RuleBase" id="RU367120"/>
    </source>
</evidence>
<dbReference type="PANTHER" id="PTHR11129">
    <property type="entry name" value="PROTEIN FARNESYLTRANSFERASE ALPHA SUBUNIT/RAB GERANYLGERANYL TRANSFERASE ALPHA SUBUNIT"/>
    <property type="match status" value="1"/>
</dbReference>
<reference evidence="7 8" key="2">
    <citation type="submission" date="2015-05" db="EMBL/GenBank/DDBJ databases">
        <authorList>
            <person name="Morales-Cruz A."/>
            <person name="Amrine K.C."/>
            <person name="Cantu D."/>
        </authorList>
    </citation>
    <scope>NUCLEOTIDE SEQUENCE [LARGE SCALE GENOMIC DNA]</scope>
    <source>
        <strain evidence="7">DA912</strain>
    </source>
</reference>
<evidence type="ECO:0000313" key="7">
    <source>
        <dbReference type="EMBL" id="KKY32614.1"/>
    </source>
</evidence>
<comment type="caution">
    <text evidence="7">The sequence shown here is derived from an EMBL/GenBank/DDBJ whole genome shotgun (WGS) entry which is preliminary data.</text>
</comment>
<keyword evidence="3 6" id="KW-0808">Transferase</keyword>
<dbReference type="Gene3D" id="1.25.40.120">
    <property type="entry name" value="Protein prenylyltransferase"/>
    <property type="match status" value="1"/>
</dbReference>
<dbReference type="EMBL" id="LCUC01000296">
    <property type="protein sequence ID" value="KKY32614.1"/>
    <property type="molecule type" value="Genomic_DNA"/>
</dbReference>
<dbReference type="GO" id="GO:0004663">
    <property type="term" value="F:Rab geranylgeranyltransferase activity"/>
    <property type="evidence" value="ECO:0007669"/>
    <property type="project" value="UniProtKB-UniRule"/>
</dbReference>